<evidence type="ECO:0000313" key="1">
    <source>
        <dbReference type="EMBL" id="KKK53115.1"/>
    </source>
</evidence>
<protein>
    <submittedName>
        <fullName evidence="1">Uncharacterized protein</fullName>
    </submittedName>
</protein>
<feature type="non-terminal residue" evidence="1">
    <location>
        <position position="122"/>
    </location>
</feature>
<name>A0A0F8WXE5_9ZZZZ</name>
<accession>A0A0F8WXE5</accession>
<proteinExistence type="predicted"/>
<dbReference type="AlphaFoldDB" id="A0A0F8WXE5"/>
<reference evidence="1" key="1">
    <citation type="journal article" date="2015" name="Nature">
        <title>Complex archaea that bridge the gap between prokaryotes and eukaryotes.</title>
        <authorList>
            <person name="Spang A."/>
            <person name="Saw J.H."/>
            <person name="Jorgensen S.L."/>
            <person name="Zaremba-Niedzwiedzka K."/>
            <person name="Martijn J."/>
            <person name="Lind A.E."/>
            <person name="van Eijk R."/>
            <person name="Schleper C."/>
            <person name="Guy L."/>
            <person name="Ettema T.J."/>
        </authorList>
    </citation>
    <scope>NUCLEOTIDE SEQUENCE</scope>
</reference>
<sequence>MDATQAWIANVAILEEELRRETWFNTLWGQFFRGNVSVITDDNGNKDAVLSGKPIETLTEPMEEGRDNILLPFLRDLTGLPVYGDTVLKGTGEEMVMWWLRSYINQERKAVFSRSGQMAEQR</sequence>
<gene>
    <name evidence="1" type="ORF">LCGC14_3098010</name>
</gene>
<comment type="caution">
    <text evidence="1">The sequence shown here is derived from an EMBL/GenBank/DDBJ whole genome shotgun (WGS) entry which is preliminary data.</text>
</comment>
<dbReference type="EMBL" id="LAZR01066669">
    <property type="protein sequence ID" value="KKK53115.1"/>
    <property type="molecule type" value="Genomic_DNA"/>
</dbReference>
<organism evidence="1">
    <name type="scientific">marine sediment metagenome</name>
    <dbReference type="NCBI Taxonomy" id="412755"/>
    <lineage>
        <taxon>unclassified sequences</taxon>
        <taxon>metagenomes</taxon>
        <taxon>ecological metagenomes</taxon>
    </lineage>
</organism>